<proteinExistence type="predicted"/>
<feature type="compositionally biased region" description="Basic residues" evidence="1">
    <location>
        <begin position="195"/>
        <end position="215"/>
    </location>
</feature>
<evidence type="ECO:0008006" key="3">
    <source>
        <dbReference type="Google" id="ProtNLM"/>
    </source>
</evidence>
<dbReference type="EMBL" id="CABEEZ010000133">
    <property type="protein sequence ID" value="VTR54639.1"/>
    <property type="molecule type" value="Genomic_DNA"/>
</dbReference>
<feature type="region of interest" description="Disordered" evidence="1">
    <location>
        <begin position="191"/>
        <end position="215"/>
    </location>
</feature>
<sequence length="230" mass="26218">MMNATLERDPVATANLNEYQLNLLKRINNIALALMPEFADKAQAMNAVSLDDKTLFQRLYTTMLEQNTHVSDSELRKARRRRESLEKFYSQLQELGGTIKVNDVADILGISRQGVYARVKKNKLLAFKQHGDFIYPRFQFTEKGLLPGFEEILAAFDPTIHPMMILNLLKAPIDIHGDGIRKSPIEILQNGADQKRHRSVGSQRKPFRPPNRKLKKRGRLCSSCFIAVLA</sequence>
<evidence type="ECO:0000256" key="1">
    <source>
        <dbReference type="SAM" id="MobiDB-lite"/>
    </source>
</evidence>
<accession>A0A4U9W770</accession>
<name>A0A4U9W770_SERFO</name>
<organism evidence="2">
    <name type="scientific">Serratia fonticola</name>
    <dbReference type="NCBI Taxonomy" id="47917"/>
    <lineage>
        <taxon>Bacteria</taxon>
        <taxon>Pseudomonadati</taxon>
        <taxon>Pseudomonadota</taxon>
        <taxon>Gammaproteobacteria</taxon>
        <taxon>Enterobacterales</taxon>
        <taxon>Yersiniaceae</taxon>
        <taxon>Serratia</taxon>
    </lineage>
</organism>
<reference evidence="2" key="1">
    <citation type="submission" date="2019-05" db="EMBL/GenBank/DDBJ databases">
        <authorList>
            <consortium name="Pathogen Informatics"/>
        </authorList>
    </citation>
    <scope>NUCLEOTIDE SEQUENCE [LARGE SCALE GENOMIC DNA]</scope>
    <source>
        <strain evidence="2">NCTC12965</strain>
    </source>
</reference>
<dbReference type="AlphaFoldDB" id="A0A4U9W770"/>
<gene>
    <name evidence="2" type="ORF">NCTC12965_06788</name>
</gene>
<protein>
    <recommendedName>
        <fullName evidence="3">DNA-binding protein</fullName>
    </recommendedName>
</protein>
<evidence type="ECO:0000313" key="2">
    <source>
        <dbReference type="EMBL" id="VTR54639.1"/>
    </source>
</evidence>